<comment type="caution">
    <text evidence="1">The sequence shown here is derived from an EMBL/GenBank/DDBJ whole genome shotgun (WGS) entry which is preliminary data.</text>
</comment>
<evidence type="ECO:0000313" key="3">
    <source>
        <dbReference type="Proteomes" id="UP000306740"/>
    </source>
</evidence>
<accession>A0A5C4MK13</accession>
<dbReference type="EMBL" id="VDFR01000072">
    <property type="protein sequence ID" value="TNC44643.1"/>
    <property type="molecule type" value="Genomic_DNA"/>
</dbReference>
<dbReference type="AlphaFoldDB" id="A0A5C4MK13"/>
<protein>
    <submittedName>
        <fullName evidence="1">Antitoxin</fullName>
    </submittedName>
</protein>
<dbReference type="EMBL" id="VDFR01000010">
    <property type="protein sequence ID" value="TNC51041.1"/>
    <property type="molecule type" value="Genomic_DNA"/>
</dbReference>
<reference evidence="1 3" key="1">
    <citation type="submission" date="2019-05" db="EMBL/GenBank/DDBJ databases">
        <title>Mumia sp. nov., isolated from the intestinal contents of plateau pika (Ochotona curzoniae) in the Qinghai-Tibet plateau of China.</title>
        <authorList>
            <person name="Tian Z."/>
        </authorList>
    </citation>
    <scope>NUCLEOTIDE SEQUENCE [LARGE SCALE GENOMIC DNA]</scope>
    <source>
        <strain evidence="3">527</strain>
        <strain evidence="1">Z527</strain>
    </source>
</reference>
<evidence type="ECO:0000313" key="2">
    <source>
        <dbReference type="EMBL" id="TNC51041.1"/>
    </source>
</evidence>
<organism evidence="1 3">
    <name type="scientific">Mumia zhuanghuii</name>
    <dbReference type="NCBI Taxonomy" id="2585211"/>
    <lineage>
        <taxon>Bacteria</taxon>
        <taxon>Bacillati</taxon>
        <taxon>Actinomycetota</taxon>
        <taxon>Actinomycetes</taxon>
        <taxon>Propionibacteriales</taxon>
        <taxon>Nocardioidaceae</taxon>
        <taxon>Mumia</taxon>
    </lineage>
</organism>
<sequence>MMILPRSRTTSSEGVKRKGRAAVVARALKREQRRNLADRDAAILAAASCKEADLEGFADFAAGISMNDLD</sequence>
<gene>
    <name evidence="2" type="ORF">FHE65_02400</name>
    <name evidence="1" type="ORF">FHE65_16455</name>
</gene>
<dbReference type="Proteomes" id="UP000306740">
    <property type="component" value="Unassembled WGS sequence"/>
</dbReference>
<name>A0A5C4MK13_9ACTN</name>
<proteinExistence type="predicted"/>
<dbReference type="RefSeq" id="WP_139105162.1">
    <property type="nucleotide sequence ID" value="NZ_VDFR01000010.1"/>
</dbReference>
<evidence type="ECO:0000313" key="1">
    <source>
        <dbReference type="EMBL" id="TNC44643.1"/>
    </source>
</evidence>